<evidence type="ECO:0000256" key="1">
    <source>
        <dbReference type="ARBA" id="ARBA00004141"/>
    </source>
</evidence>
<dbReference type="CDD" id="cd17321">
    <property type="entry name" value="MFS_MMR_MDR_like"/>
    <property type="match status" value="1"/>
</dbReference>
<feature type="transmembrane region" description="Helical" evidence="5">
    <location>
        <begin position="410"/>
        <end position="436"/>
    </location>
</feature>
<proteinExistence type="predicted"/>
<accession>A0ABV6HJ25</accession>
<dbReference type="SUPFAM" id="SSF103473">
    <property type="entry name" value="MFS general substrate transporter"/>
    <property type="match status" value="1"/>
</dbReference>
<dbReference type="Pfam" id="PF07690">
    <property type="entry name" value="MFS_1"/>
    <property type="match status" value="1"/>
</dbReference>
<feature type="transmembrane region" description="Helical" evidence="5">
    <location>
        <begin position="76"/>
        <end position="98"/>
    </location>
</feature>
<evidence type="ECO:0000313" key="8">
    <source>
        <dbReference type="Proteomes" id="UP001589774"/>
    </source>
</evidence>
<feature type="transmembrane region" description="Helical" evidence="5">
    <location>
        <begin position="321"/>
        <end position="339"/>
    </location>
</feature>
<sequence>MNKMNNKWFLLLIVSSAIFLSVIDLFIVNVAVPSIKEGIRGSDGDIQLVIVLYVIGYASFLITGGRAGDYFGKKRVFIAGILIFTIASCACGFAQNAWQLNLSRLAQGISAAFMVPQGVAFIPVLFPDPKEREKALGIYGSIAGTASVIGQFLGGVLPDTHFFVAGWRLIFLINLPIGLVASYMAYRFLYNDKERPSIDKTAQTHKKTTFNFSGVVLLMLALIAFIYPLIQGRELNWPKWSIFLLILSIPIFLIFVYNQRHCMRIKKESLIRFDLFSNKYFTIGLFAAIFYYMVQDSYFLINAMHLQKGLHVSSSMTGLYFVFQGLGYVIASFLSIKLVQRFGKWVLIGGISCMIGSLFLHLLVLRDGNLQTMKVLPVLFVYGLGCGSVLPTMFTLSLKSIASQFAGAASGLYLTVQQISIALGVGVVGGLFFSVLDNREAEASYFQAYSITTIANILLLVFVALICSLFPSRPSRS</sequence>
<feature type="transmembrane region" description="Helical" evidence="5">
    <location>
        <begin position="138"/>
        <end position="157"/>
    </location>
</feature>
<dbReference type="PRINTS" id="PR01036">
    <property type="entry name" value="TCRTETB"/>
</dbReference>
<keyword evidence="4 5" id="KW-0472">Membrane</keyword>
<evidence type="ECO:0000256" key="5">
    <source>
        <dbReference type="SAM" id="Phobius"/>
    </source>
</evidence>
<dbReference type="RefSeq" id="WP_130857392.1">
    <property type="nucleotide sequence ID" value="NZ_JBHLWO010000002.1"/>
</dbReference>
<reference evidence="7 8" key="1">
    <citation type="submission" date="2024-09" db="EMBL/GenBank/DDBJ databases">
        <authorList>
            <person name="Sun Q."/>
            <person name="Mori K."/>
        </authorList>
    </citation>
    <scope>NUCLEOTIDE SEQUENCE [LARGE SCALE GENOMIC DNA]</scope>
    <source>
        <strain evidence="7 8">CCM 7765</strain>
    </source>
</reference>
<comment type="subcellular location">
    <subcellularLocation>
        <location evidence="1">Membrane</location>
        <topology evidence="1">Multi-pass membrane protein</topology>
    </subcellularLocation>
</comment>
<comment type="caution">
    <text evidence="7">The sequence shown here is derived from an EMBL/GenBank/DDBJ whole genome shotgun (WGS) entry which is preliminary data.</text>
</comment>
<dbReference type="InterPro" id="IPR020846">
    <property type="entry name" value="MFS_dom"/>
</dbReference>
<feature type="transmembrane region" description="Helical" evidence="5">
    <location>
        <begin position="242"/>
        <end position="259"/>
    </location>
</feature>
<feature type="transmembrane region" description="Helical" evidence="5">
    <location>
        <begin position="9"/>
        <end position="32"/>
    </location>
</feature>
<dbReference type="PROSITE" id="PS50850">
    <property type="entry name" value="MFS"/>
    <property type="match status" value="1"/>
</dbReference>
<dbReference type="PANTHER" id="PTHR42718">
    <property type="entry name" value="MAJOR FACILITATOR SUPERFAMILY MULTIDRUG TRANSPORTER MFSC"/>
    <property type="match status" value="1"/>
</dbReference>
<gene>
    <name evidence="7" type="ORF">ACFFI0_11340</name>
</gene>
<dbReference type="InterPro" id="IPR036259">
    <property type="entry name" value="MFS_trans_sf"/>
</dbReference>
<dbReference type="Proteomes" id="UP001589774">
    <property type="component" value="Unassembled WGS sequence"/>
</dbReference>
<evidence type="ECO:0000259" key="6">
    <source>
        <dbReference type="PROSITE" id="PS50850"/>
    </source>
</evidence>
<feature type="transmembrane region" description="Helical" evidence="5">
    <location>
        <begin position="376"/>
        <end position="398"/>
    </location>
</feature>
<keyword evidence="2 5" id="KW-0812">Transmembrane</keyword>
<name>A0ABV6HJ25_9SPHI</name>
<protein>
    <submittedName>
        <fullName evidence="7">MFS transporter</fullName>
    </submittedName>
</protein>
<evidence type="ECO:0000256" key="3">
    <source>
        <dbReference type="ARBA" id="ARBA00022989"/>
    </source>
</evidence>
<evidence type="ECO:0000313" key="7">
    <source>
        <dbReference type="EMBL" id="MFC0318909.1"/>
    </source>
</evidence>
<feature type="transmembrane region" description="Helical" evidence="5">
    <location>
        <begin position="104"/>
        <end position="126"/>
    </location>
</feature>
<dbReference type="Gene3D" id="1.20.1250.20">
    <property type="entry name" value="MFS general substrate transporter like domains"/>
    <property type="match status" value="1"/>
</dbReference>
<keyword evidence="8" id="KW-1185">Reference proteome</keyword>
<dbReference type="PANTHER" id="PTHR42718:SF39">
    <property type="entry name" value="ACTINORHODIN TRANSPORTER-RELATED"/>
    <property type="match status" value="1"/>
</dbReference>
<evidence type="ECO:0000256" key="4">
    <source>
        <dbReference type="ARBA" id="ARBA00023136"/>
    </source>
</evidence>
<feature type="transmembrane region" description="Helical" evidence="5">
    <location>
        <begin position="169"/>
        <end position="189"/>
    </location>
</feature>
<feature type="transmembrane region" description="Helical" evidence="5">
    <location>
        <begin position="210"/>
        <end position="230"/>
    </location>
</feature>
<feature type="transmembrane region" description="Helical" evidence="5">
    <location>
        <begin position="280"/>
        <end position="301"/>
    </location>
</feature>
<evidence type="ECO:0000256" key="2">
    <source>
        <dbReference type="ARBA" id="ARBA00022692"/>
    </source>
</evidence>
<feature type="transmembrane region" description="Helical" evidence="5">
    <location>
        <begin position="448"/>
        <end position="470"/>
    </location>
</feature>
<dbReference type="InterPro" id="IPR011701">
    <property type="entry name" value="MFS"/>
</dbReference>
<feature type="domain" description="Major facilitator superfamily (MFS) profile" evidence="6">
    <location>
        <begin position="10"/>
        <end position="476"/>
    </location>
</feature>
<feature type="transmembrane region" description="Helical" evidence="5">
    <location>
        <begin position="346"/>
        <end position="364"/>
    </location>
</feature>
<keyword evidence="3 5" id="KW-1133">Transmembrane helix</keyword>
<organism evidence="7 8">
    <name type="scientific">Olivibacter oleidegradans</name>
    <dbReference type="NCBI Taxonomy" id="760123"/>
    <lineage>
        <taxon>Bacteria</taxon>
        <taxon>Pseudomonadati</taxon>
        <taxon>Bacteroidota</taxon>
        <taxon>Sphingobacteriia</taxon>
        <taxon>Sphingobacteriales</taxon>
        <taxon>Sphingobacteriaceae</taxon>
        <taxon>Olivibacter</taxon>
    </lineage>
</organism>
<dbReference type="Gene3D" id="1.20.1720.10">
    <property type="entry name" value="Multidrug resistance protein D"/>
    <property type="match status" value="1"/>
</dbReference>
<dbReference type="EMBL" id="JBHLWO010000002">
    <property type="protein sequence ID" value="MFC0318909.1"/>
    <property type="molecule type" value="Genomic_DNA"/>
</dbReference>
<feature type="transmembrane region" description="Helical" evidence="5">
    <location>
        <begin position="44"/>
        <end position="64"/>
    </location>
</feature>